<dbReference type="EMBL" id="KZ613938">
    <property type="protein sequence ID" value="PMD47112.1"/>
    <property type="molecule type" value="Genomic_DNA"/>
</dbReference>
<protein>
    <submittedName>
        <fullName evidence="1">Uncharacterized protein</fullName>
    </submittedName>
</protein>
<name>A0A2J6S8L9_HYAVF</name>
<accession>A0A2J6S8L9</accession>
<sequence>MQVVHLWKKPKFDSSAVEESFFQLQSYSANGKGIYPAGSRIALSNECYFPERNQVTQQLMACQEPGMIGKVASVGVEISPSYAMYPSIVAVIIPLLAASVQASTLNGPCTGSYSYGICETIDTCNYYGGAHIAGYCPDTPTDVECCYNIENCVSSDGGEISSSCEWKSEGCGSTSHAGTWVADKCPGGSTFECCAISAE</sequence>
<dbReference type="STRING" id="1149755.A0A2J6S8L9"/>
<proteinExistence type="predicted"/>
<evidence type="ECO:0000313" key="2">
    <source>
        <dbReference type="Proteomes" id="UP000235786"/>
    </source>
</evidence>
<dbReference type="AlphaFoldDB" id="A0A2J6S8L9"/>
<dbReference type="OrthoDB" id="2251794at2759"/>
<evidence type="ECO:0000313" key="1">
    <source>
        <dbReference type="EMBL" id="PMD47112.1"/>
    </source>
</evidence>
<gene>
    <name evidence="1" type="ORF">L207DRAFT_575911</name>
</gene>
<keyword evidence="2" id="KW-1185">Reference proteome</keyword>
<reference evidence="1 2" key="1">
    <citation type="submission" date="2016-04" db="EMBL/GenBank/DDBJ databases">
        <title>A degradative enzymes factory behind the ericoid mycorrhizal symbiosis.</title>
        <authorList>
            <consortium name="DOE Joint Genome Institute"/>
            <person name="Martino E."/>
            <person name="Morin E."/>
            <person name="Grelet G."/>
            <person name="Kuo A."/>
            <person name="Kohler A."/>
            <person name="Daghino S."/>
            <person name="Barry K."/>
            <person name="Choi C."/>
            <person name="Cichocki N."/>
            <person name="Clum A."/>
            <person name="Copeland A."/>
            <person name="Hainaut M."/>
            <person name="Haridas S."/>
            <person name="Labutti K."/>
            <person name="Lindquist E."/>
            <person name="Lipzen A."/>
            <person name="Khouja H.-R."/>
            <person name="Murat C."/>
            <person name="Ohm R."/>
            <person name="Olson A."/>
            <person name="Spatafora J."/>
            <person name="Veneault-Fourrey C."/>
            <person name="Henrissat B."/>
            <person name="Grigoriev I."/>
            <person name="Martin F."/>
            <person name="Perotto S."/>
        </authorList>
    </citation>
    <scope>NUCLEOTIDE SEQUENCE [LARGE SCALE GENOMIC DNA]</scope>
    <source>
        <strain evidence="1 2">F</strain>
    </source>
</reference>
<organism evidence="1 2">
    <name type="scientific">Hyaloscypha variabilis (strain UAMH 11265 / GT02V1 / F)</name>
    <name type="common">Meliniomyces variabilis</name>
    <dbReference type="NCBI Taxonomy" id="1149755"/>
    <lineage>
        <taxon>Eukaryota</taxon>
        <taxon>Fungi</taxon>
        <taxon>Dikarya</taxon>
        <taxon>Ascomycota</taxon>
        <taxon>Pezizomycotina</taxon>
        <taxon>Leotiomycetes</taxon>
        <taxon>Helotiales</taxon>
        <taxon>Hyaloscyphaceae</taxon>
        <taxon>Hyaloscypha</taxon>
        <taxon>Hyaloscypha variabilis</taxon>
    </lineage>
</organism>
<dbReference type="Proteomes" id="UP000235786">
    <property type="component" value="Unassembled WGS sequence"/>
</dbReference>